<proteinExistence type="predicted"/>
<dbReference type="GeneID" id="65128640"/>
<keyword evidence="1" id="KW-0067">ATP-binding</keyword>
<name>A0A7M1RVM5_9CAUD</name>
<dbReference type="SUPFAM" id="SSF52980">
    <property type="entry name" value="Restriction endonuclease-like"/>
    <property type="match status" value="1"/>
</dbReference>
<dbReference type="EMBL" id="MT774377">
    <property type="protein sequence ID" value="QOR58184.1"/>
    <property type="molecule type" value="Genomic_DNA"/>
</dbReference>
<dbReference type="GO" id="GO:0004386">
    <property type="term" value="F:helicase activity"/>
    <property type="evidence" value="ECO:0007669"/>
    <property type="project" value="UniProtKB-KW"/>
</dbReference>
<keyword evidence="1" id="KW-0378">Hydrolase</keyword>
<dbReference type="RefSeq" id="YP_010110342.1">
    <property type="nucleotide sequence ID" value="NC_055870.1"/>
</dbReference>
<keyword evidence="1" id="KW-0547">Nucleotide-binding</keyword>
<reference evidence="1 2" key="1">
    <citation type="submission" date="2020-07" db="EMBL/GenBank/DDBJ databases">
        <title>Taxonomic proposal: Crassvirales, a new order of highly abundant and diverse bacterial viruses.</title>
        <authorList>
            <person name="Shkoporov A.N."/>
            <person name="Stockdale S.R."/>
            <person name="Guerin E."/>
            <person name="Ross R.P."/>
            <person name="Hill C."/>
        </authorList>
    </citation>
    <scope>NUCLEOTIDE SEQUENCE [LARGE SCALE GENOMIC DNA]</scope>
</reference>
<dbReference type="KEGG" id="vg:65128640"/>
<protein>
    <submittedName>
        <fullName evidence="1">DNA replication, ATP-dependent helicase</fullName>
    </submittedName>
</protein>
<keyword evidence="1" id="KW-0347">Helicase</keyword>
<dbReference type="InterPro" id="IPR011604">
    <property type="entry name" value="PDDEXK-like_dom_sf"/>
</dbReference>
<dbReference type="InterPro" id="IPR011335">
    <property type="entry name" value="Restrct_endonuc-II-like"/>
</dbReference>
<dbReference type="Gene3D" id="3.90.320.10">
    <property type="match status" value="1"/>
</dbReference>
<accession>A0A7M1RVM5</accession>
<keyword evidence="2" id="KW-1185">Reference proteome</keyword>
<evidence type="ECO:0000313" key="1">
    <source>
        <dbReference type="EMBL" id="QOR58184.1"/>
    </source>
</evidence>
<evidence type="ECO:0000313" key="2">
    <source>
        <dbReference type="Proteomes" id="UP000593899"/>
    </source>
</evidence>
<organism evidence="1 2">
    <name type="scientific">uncultured phage cr107_1</name>
    <dbReference type="NCBI Taxonomy" id="2772061"/>
    <lineage>
        <taxon>Viruses</taxon>
        <taxon>Duplodnaviria</taxon>
        <taxon>Heunggongvirae</taxon>
        <taxon>Uroviricota</taxon>
        <taxon>Caudoviricetes</taxon>
        <taxon>Crassvirales</taxon>
        <taxon>Intestiviridae</taxon>
        <taxon>Churivirinae</taxon>
        <taxon>Jahgtovirus</taxon>
        <taxon>Jahgtovirus intestinihominis</taxon>
    </lineage>
</organism>
<sequence>MIPVKSEYKQTKLYFDEPTHKYTDNCGNSYISATTIIHSYVPKFDSNYWAKYKAKEENTSIKDIKNQWDKIRDKACDMGNVYHNSFEEGIRQNSKFFNAIKYLNKQESKQMVTVADLDVVDSHTKLLDVDAFIDHTENKYPEIYKVFKFYTERDYKIYSEIGAFLPKYLVSGTIDILPIREDGFVILDWKTNRTGLRFQAGYYKKDKSVRPVQETDEWVHKPEDVLLPPFGGLPNCNGTTYSLQLNLYAKMVHLITGLPCKGLALCHIEVPFILNQYGRPQRFKDGFHIDESKTETAKWYKISRLEPEIDTMLNIRYQTVNGSQKQQMNLFV</sequence>
<dbReference type="Proteomes" id="UP000593899">
    <property type="component" value="Segment"/>
</dbReference>